<dbReference type="Proteomes" id="UP000053110">
    <property type="component" value="Unassembled WGS sequence"/>
</dbReference>
<evidence type="ECO:0000313" key="5">
    <source>
        <dbReference type="Proteomes" id="UP000053110"/>
    </source>
</evidence>
<dbReference type="EMBL" id="UIGY01000051">
    <property type="protein sequence ID" value="SUZ09501.1"/>
    <property type="molecule type" value="Genomic_DNA"/>
</dbReference>
<dbReference type="PANTHER" id="PTHR10335">
    <property type="entry name" value="RRNA 2-O-METHYLTRANSFERASE FIBRILLARIN"/>
    <property type="match status" value="1"/>
</dbReference>
<dbReference type="GO" id="GO:1990259">
    <property type="term" value="F:histone H2AQ104 methyltransferase activity"/>
    <property type="evidence" value="ECO:0007669"/>
    <property type="project" value="TreeGrafter"/>
</dbReference>
<evidence type="ECO:0000313" key="3">
    <source>
        <dbReference type="EMBL" id="EPQ65526.1"/>
    </source>
</evidence>
<proteinExistence type="predicted"/>
<reference evidence="5" key="1">
    <citation type="journal article" date="2013" name="Nat. Genet.">
        <title>The wheat powdery mildew genome shows the unique evolution of an obligate biotroph.</title>
        <authorList>
            <person name="Wicker T."/>
            <person name="Oberhaensli S."/>
            <person name="Parlange F."/>
            <person name="Buchmann J.P."/>
            <person name="Shatalina M."/>
            <person name="Roffler S."/>
            <person name="Ben-David R."/>
            <person name="Dolezel J."/>
            <person name="Simkova H."/>
            <person name="Schulze-Lefert P."/>
            <person name="Spanu P.D."/>
            <person name="Bruggmann R."/>
            <person name="Amselem J."/>
            <person name="Quesneville H."/>
            <person name="Ver Loren van Themaat E."/>
            <person name="Paape T."/>
            <person name="Shimizu K.K."/>
            <person name="Keller B."/>
        </authorList>
    </citation>
    <scope>NUCLEOTIDE SEQUENCE [LARGE SCALE GENOMIC DNA]</scope>
    <source>
        <strain evidence="5">96224</strain>
    </source>
</reference>
<dbReference type="OrthoDB" id="5596992at2759"/>
<dbReference type="PANTHER" id="PTHR10335:SF23">
    <property type="entry name" value="OB FOLD-CONTAINING PROTEIN, NUCLEIC ACID BINDING"/>
    <property type="match status" value="1"/>
</dbReference>
<evidence type="ECO:0000313" key="4">
    <source>
        <dbReference type="EMBL" id="SUZ09501.1"/>
    </source>
</evidence>
<dbReference type="EMBL" id="KE375024">
    <property type="protein sequence ID" value="EPQ65526.1"/>
    <property type="molecule type" value="Genomic_DNA"/>
</dbReference>
<dbReference type="AlphaFoldDB" id="A0A061HHJ9"/>
<gene>
    <name evidence="3" type="ORF">BGT96224_4447</name>
    <name evidence="4" type="ORF">BGT96224V2_LOCUS2672</name>
</gene>
<dbReference type="GO" id="GO:0000494">
    <property type="term" value="P:box C/D sno(s)RNA 3'-end processing"/>
    <property type="evidence" value="ECO:0007669"/>
    <property type="project" value="TreeGrafter"/>
</dbReference>
<reference evidence="3" key="2">
    <citation type="submission" date="2013-01" db="EMBL/GenBank/DDBJ databases">
        <title>The wheat powdery mildew genome reveals unique evolution of an obligate biotroph.</title>
        <authorList>
            <person name="Oberhaensli S."/>
            <person name="Wicker T."/>
            <person name="Keller B."/>
        </authorList>
    </citation>
    <scope>NUCLEOTIDE SEQUENCE</scope>
    <source>
        <strain evidence="3">96224</strain>
    </source>
</reference>
<dbReference type="HOGENOM" id="CLU_022771_0_0_1"/>
<feature type="region of interest" description="Disordered" evidence="1">
    <location>
        <begin position="415"/>
        <end position="493"/>
    </location>
</feature>
<feature type="compositionally biased region" description="Basic and acidic residues" evidence="1">
    <location>
        <begin position="432"/>
        <end position="443"/>
    </location>
</feature>
<dbReference type="Pfam" id="PF10307">
    <property type="entry name" value="HAD_SAK_1"/>
    <property type="match status" value="1"/>
</dbReference>
<feature type="domain" description="Swiss Army Knife RNA repair protein HAD" evidence="2">
    <location>
        <begin position="50"/>
        <end position="252"/>
    </location>
</feature>
<dbReference type="GO" id="GO:0032040">
    <property type="term" value="C:small-subunit processome"/>
    <property type="evidence" value="ECO:0007669"/>
    <property type="project" value="TreeGrafter"/>
</dbReference>
<dbReference type="InterPro" id="IPR018812">
    <property type="entry name" value="SAK_HAD"/>
</dbReference>
<dbReference type="GO" id="GO:0031428">
    <property type="term" value="C:box C/D methylation guide snoRNP complex"/>
    <property type="evidence" value="ECO:0007669"/>
    <property type="project" value="TreeGrafter"/>
</dbReference>
<dbReference type="GO" id="GO:0003723">
    <property type="term" value="F:RNA binding"/>
    <property type="evidence" value="ECO:0007669"/>
    <property type="project" value="TreeGrafter"/>
</dbReference>
<evidence type="ECO:0000256" key="1">
    <source>
        <dbReference type="SAM" id="MobiDB-lite"/>
    </source>
</evidence>
<sequence length="568" mass="64208">MSVLQNGNTSTPSHTLTALNRWSVANKELPTIDSIKTLHVYDFDNTLFNSPLPNPKLWIGATIGFLQSQDTCISGGWWHDARILSATGEGIEKEEPRAWKGWWNERIVELVELSMQQKDALTVLLTGRSESAFSDLIEKMIASKKLEFDIISLKPVSGPNNQRFSSTMNFKQVFLESLIETYKDAEEIRIYEDRGKHIRAFREFFANYNKAQSLKATRGLIAAEVIHVADRVTQLDPVTETAEVQRLLNDHNLPILRSKRGRPFLIKKTVFYTGYMISQADSQKLLTLAQIPPNLPESEVKFLANNILITPRPAHTSVLAKIGGVGSMTKWQVTGTAIHENNIWAARVRPVPETKIYYTENPLPIVILALRKGARPIDAGKIQNWQPVLADKQIVFESIVGEKVLLRIEEEDPQESDFESLFPNKSHKRKHAPDEDAYNRDRNYAYSNHTTSARGGGTPNNNSKRGGRGNLRSTITQRGNRAGRGRGRGGGPTYVYRSLDDVDKWDNNASQATKTNFTYEDFPAFQRQHHNPQPLVQHQVQNLQQYQPQVQGRVGLSGEKRNAELQYS</sequence>
<dbReference type="GO" id="GO:0008649">
    <property type="term" value="F:rRNA methyltransferase activity"/>
    <property type="evidence" value="ECO:0007669"/>
    <property type="project" value="TreeGrafter"/>
</dbReference>
<reference evidence="4" key="3">
    <citation type="submission" date="2018-07" db="EMBL/GenBank/DDBJ databases">
        <authorList>
            <person name="Quirk P.G."/>
            <person name="Krulwich T.A."/>
        </authorList>
    </citation>
    <scope>NUCLEOTIDE SEQUENCE</scope>
    <source>
        <strain evidence="4">96224</strain>
    </source>
</reference>
<feature type="compositionally biased region" description="Polar residues" evidence="1">
    <location>
        <begin position="445"/>
        <end position="464"/>
    </location>
</feature>
<organism evidence="4">
    <name type="scientific">Blumeria graminis f. sp. tritici 96224</name>
    <dbReference type="NCBI Taxonomy" id="1268274"/>
    <lineage>
        <taxon>Eukaryota</taxon>
        <taxon>Fungi</taxon>
        <taxon>Dikarya</taxon>
        <taxon>Ascomycota</taxon>
        <taxon>Pezizomycotina</taxon>
        <taxon>Leotiomycetes</taxon>
        <taxon>Erysiphales</taxon>
        <taxon>Erysiphaceae</taxon>
        <taxon>Blumeria</taxon>
    </lineage>
</organism>
<accession>A0A061HHJ9</accession>
<name>A0A061HHJ9_BLUGR</name>
<evidence type="ECO:0000259" key="2">
    <source>
        <dbReference type="Pfam" id="PF10307"/>
    </source>
</evidence>
<protein>
    <submittedName>
        <fullName evidence="4">Bgt-4447</fullName>
    </submittedName>
</protein>